<sequence>MTRTTRSGSTAAGTTGRAATEVNEVHLVGRVSGVPVPRELPSGDQLVQFRLVVPRPGRDGDGARRQVDTIDIACWSARTRRTALRLPDGQEVEVRGSLRRRFFGTAGGRASRYEVEALAVRRVRADQA</sequence>
<proteinExistence type="predicted"/>
<keyword evidence="1 2" id="KW-0238">DNA-binding</keyword>
<evidence type="ECO:0000256" key="2">
    <source>
        <dbReference type="PROSITE-ProRule" id="PRU00252"/>
    </source>
</evidence>
<name>A0ABV5V4D3_9MICO</name>
<comment type="caution">
    <text evidence="3">The sequence shown here is derived from an EMBL/GenBank/DDBJ whole genome shotgun (WGS) entry which is preliminary data.</text>
</comment>
<dbReference type="Proteomes" id="UP001589613">
    <property type="component" value="Unassembled WGS sequence"/>
</dbReference>
<dbReference type="SUPFAM" id="SSF50249">
    <property type="entry name" value="Nucleic acid-binding proteins"/>
    <property type="match status" value="1"/>
</dbReference>
<evidence type="ECO:0000313" key="3">
    <source>
        <dbReference type="EMBL" id="MFB9732655.1"/>
    </source>
</evidence>
<gene>
    <name evidence="3" type="ORF">ACFFN0_11450</name>
</gene>
<keyword evidence="4" id="KW-1185">Reference proteome</keyword>
<dbReference type="Gene3D" id="2.40.50.140">
    <property type="entry name" value="Nucleic acid-binding proteins"/>
    <property type="match status" value="1"/>
</dbReference>
<dbReference type="InterPro" id="IPR000424">
    <property type="entry name" value="Primosome_PriB/ssb"/>
</dbReference>
<dbReference type="CDD" id="cd04496">
    <property type="entry name" value="SSB_OBF"/>
    <property type="match status" value="1"/>
</dbReference>
<accession>A0ABV5V4D3</accession>
<evidence type="ECO:0000256" key="1">
    <source>
        <dbReference type="ARBA" id="ARBA00023125"/>
    </source>
</evidence>
<dbReference type="InterPro" id="IPR012340">
    <property type="entry name" value="NA-bd_OB-fold"/>
</dbReference>
<dbReference type="GO" id="GO:0003677">
    <property type="term" value="F:DNA binding"/>
    <property type="evidence" value="ECO:0007669"/>
    <property type="project" value="UniProtKB-KW"/>
</dbReference>
<dbReference type="RefSeq" id="WP_141339079.1">
    <property type="nucleotide sequence ID" value="NZ_JBHMAX010000021.1"/>
</dbReference>
<dbReference type="PROSITE" id="PS50935">
    <property type="entry name" value="SSB"/>
    <property type="match status" value="1"/>
</dbReference>
<organism evidence="3 4">
    <name type="scientific">Ornithinimicrobium kibberense</name>
    <dbReference type="NCBI Taxonomy" id="282060"/>
    <lineage>
        <taxon>Bacteria</taxon>
        <taxon>Bacillati</taxon>
        <taxon>Actinomycetota</taxon>
        <taxon>Actinomycetes</taxon>
        <taxon>Micrococcales</taxon>
        <taxon>Ornithinimicrobiaceae</taxon>
        <taxon>Ornithinimicrobium</taxon>
    </lineage>
</organism>
<dbReference type="EMBL" id="JBHMAX010000021">
    <property type="protein sequence ID" value="MFB9732655.1"/>
    <property type="molecule type" value="Genomic_DNA"/>
</dbReference>
<protein>
    <submittedName>
        <fullName evidence="3">Single-stranded DNA-binding protein</fullName>
    </submittedName>
</protein>
<dbReference type="Pfam" id="PF00436">
    <property type="entry name" value="SSB"/>
    <property type="match status" value="1"/>
</dbReference>
<reference evidence="3 4" key="1">
    <citation type="submission" date="2024-09" db="EMBL/GenBank/DDBJ databases">
        <authorList>
            <person name="Sun Q."/>
            <person name="Mori K."/>
        </authorList>
    </citation>
    <scope>NUCLEOTIDE SEQUENCE [LARGE SCALE GENOMIC DNA]</scope>
    <source>
        <strain evidence="3 4">JCM 12763</strain>
    </source>
</reference>
<evidence type="ECO:0000313" key="4">
    <source>
        <dbReference type="Proteomes" id="UP001589613"/>
    </source>
</evidence>